<evidence type="ECO:0000313" key="1">
    <source>
        <dbReference type="EMBL" id="VDO46801.1"/>
    </source>
</evidence>
<gene>
    <name evidence="1" type="ORF">OFLC_LOCUS6521</name>
</gene>
<organism evidence="3">
    <name type="scientific">Onchocerca flexuosa</name>
    <dbReference type="NCBI Taxonomy" id="387005"/>
    <lineage>
        <taxon>Eukaryota</taxon>
        <taxon>Metazoa</taxon>
        <taxon>Ecdysozoa</taxon>
        <taxon>Nematoda</taxon>
        <taxon>Chromadorea</taxon>
        <taxon>Rhabditida</taxon>
        <taxon>Spirurina</taxon>
        <taxon>Spiruromorpha</taxon>
        <taxon>Filarioidea</taxon>
        <taxon>Onchocercidae</taxon>
        <taxon>Onchocerca</taxon>
    </lineage>
</organism>
<evidence type="ECO:0000313" key="3">
    <source>
        <dbReference type="WBParaSite" id="OFLC_0000652001-mRNA-1"/>
    </source>
</evidence>
<sequence>MFQLLEREFPAVFIREVLPNYMTGMLSLPVHSVPYLLRVVSDVLEKHLDDDVLKEIFTSMLKQKPQLTSTLYASSKVGTRLFNFVSQIK</sequence>
<accession>A0A183HGA9</accession>
<dbReference type="Proteomes" id="UP000267606">
    <property type="component" value="Unassembled WGS sequence"/>
</dbReference>
<keyword evidence="2" id="KW-1185">Reference proteome</keyword>
<reference evidence="3" key="1">
    <citation type="submission" date="2016-06" db="UniProtKB">
        <authorList>
            <consortium name="WormBaseParasite"/>
        </authorList>
    </citation>
    <scope>IDENTIFICATION</scope>
</reference>
<evidence type="ECO:0000313" key="2">
    <source>
        <dbReference type="Proteomes" id="UP000267606"/>
    </source>
</evidence>
<dbReference type="WBParaSite" id="OFLC_0000652001-mRNA-1">
    <property type="protein sequence ID" value="OFLC_0000652001-mRNA-1"/>
    <property type="gene ID" value="OFLC_0000652001"/>
</dbReference>
<dbReference type="EMBL" id="UZAJ01006237">
    <property type="protein sequence ID" value="VDO46801.1"/>
    <property type="molecule type" value="Genomic_DNA"/>
</dbReference>
<proteinExistence type="predicted"/>
<reference evidence="1 2" key="2">
    <citation type="submission" date="2018-11" db="EMBL/GenBank/DDBJ databases">
        <authorList>
            <consortium name="Pathogen Informatics"/>
        </authorList>
    </citation>
    <scope>NUCLEOTIDE SEQUENCE [LARGE SCALE GENOMIC DNA]</scope>
</reference>
<dbReference type="AlphaFoldDB" id="A0A183HGA9"/>
<protein>
    <submittedName>
        <fullName evidence="3">Symplekin_C domain-containing protein</fullName>
    </submittedName>
</protein>
<name>A0A183HGA9_9BILA</name>